<evidence type="ECO:0008006" key="4">
    <source>
        <dbReference type="Google" id="ProtNLM"/>
    </source>
</evidence>
<feature type="signal peptide" evidence="2">
    <location>
        <begin position="1"/>
        <end position="27"/>
    </location>
</feature>
<evidence type="ECO:0000256" key="2">
    <source>
        <dbReference type="SAM" id="SignalP"/>
    </source>
</evidence>
<protein>
    <recommendedName>
        <fullName evidence="4">DUF3570 domain-containing protein</fullName>
    </recommendedName>
</protein>
<evidence type="ECO:0000256" key="1">
    <source>
        <dbReference type="SAM" id="MobiDB-lite"/>
    </source>
</evidence>
<dbReference type="Pfam" id="PF12094">
    <property type="entry name" value="DUF3570"/>
    <property type="match status" value="1"/>
</dbReference>
<gene>
    <name evidence="3" type="ORF">HELGO_WM4907</name>
</gene>
<proteinExistence type="predicted"/>
<feature type="chain" id="PRO_5027576300" description="DUF3570 domain-containing protein" evidence="2">
    <location>
        <begin position="28"/>
        <end position="409"/>
    </location>
</feature>
<dbReference type="AlphaFoldDB" id="A0A6S6TP56"/>
<dbReference type="InterPro" id="IPR021953">
    <property type="entry name" value="DUF3570"/>
</dbReference>
<reference evidence="3" key="1">
    <citation type="submission" date="2020-01" db="EMBL/GenBank/DDBJ databases">
        <authorList>
            <person name="Meier V. D."/>
            <person name="Meier V D."/>
        </authorList>
    </citation>
    <scope>NUCLEOTIDE SEQUENCE</scope>
    <source>
        <strain evidence="3">HLG_WM_MAG_07</strain>
    </source>
</reference>
<accession>A0A6S6TP56</accession>
<feature type="region of interest" description="Disordered" evidence="1">
    <location>
        <begin position="76"/>
        <end position="96"/>
    </location>
</feature>
<sequence>MQLTQNNRLALAAAGLMAATNAASVSAADWDHEAAVLYYGETDDRVQDGSLKYQGTRTTDSDKKLTINAGIDTLTGASPNGVAPSTTAQTITSPSGNGTITHPAGELPLDDTFKDTRVSLSANWDQPLNADSRSNVGISFSKEYDYLHFGVSGGLSKTLNDKNTTLSVGLAYAADSVEAVGNAPIPFSDGSATKGASSEDKNTLDGMIGLTQVLSKNSLLQLNYSVSVADGYLNDPYKWVSRVDASGTIIENLHESRPDSRTGHNLYAALKHTVSNKHVVTGSARLHTDDWGIDSVTLDTKYRIDLGNKKSIEPHIRYYHQGAADFYTAQLDATAALPANASADYRLAEFAAYTLGATYRWKGNKNRDWRITGEYYTQDPTNVELTPGQASLDANPGFDALMLSAGVKF</sequence>
<evidence type="ECO:0000313" key="3">
    <source>
        <dbReference type="EMBL" id="CAA6818098.1"/>
    </source>
</evidence>
<name>A0A6S6TP56_9GAMM</name>
<keyword evidence="2" id="KW-0732">Signal</keyword>
<dbReference type="EMBL" id="CACVAY010000084">
    <property type="protein sequence ID" value="CAA6818098.1"/>
    <property type="molecule type" value="Genomic_DNA"/>
</dbReference>
<organism evidence="3">
    <name type="scientific">uncultured Thiotrichaceae bacterium</name>
    <dbReference type="NCBI Taxonomy" id="298394"/>
    <lineage>
        <taxon>Bacteria</taxon>
        <taxon>Pseudomonadati</taxon>
        <taxon>Pseudomonadota</taxon>
        <taxon>Gammaproteobacteria</taxon>
        <taxon>Thiotrichales</taxon>
        <taxon>Thiotrichaceae</taxon>
        <taxon>environmental samples</taxon>
    </lineage>
</organism>